<dbReference type="Gene3D" id="2.40.360.20">
    <property type="match status" value="1"/>
</dbReference>
<proteinExistence type="predicted"/>
<accession>A0A9D9IYK6</accession>
<reference evidence="2" key="1">
    <citation type="submission" date="2020-10" db="EMBL/GenBank/DDBJ databases">
        <authorList>
            <person name="Gilroy R."/>
        </authorList>
    </citation>
    <scope>NUCLEOTIDE SEQUENCE</scope>
    <source>
        <strain evidence="2">B3-1481</strain>
    </source>
</reference>
<comment type="caution">
    <text evidence="2">The sequence shown here is derived from an EMBL/GenBank/DDBJ whole genome shotgun (WGS) entry which is preliminary data.</text>
</comment>
<protein>
    <recommendedName>
        <fullName evidence="1">DUF3108 domain-containing protein</fullName>
    </recommendedName>
</protein>
<name>A0A9D9IYK6_9BACT</name>
<dbReference type="InterPro" id="IPR049279">
    <property type="entry name" value="DUF3108-like"/>
</dbReference>
<evidence type="ECO:0000313" key="2">
    <source>
        <dbReference type="EMBL" id="MBO8480900.1"/>
    </source>
</evidence>
<dbReference type="Pfam" id="PF21347">
    <property type="entry name" value="DUF3108_like"/>
    <property type="match status" value="1"/>
</dbReference>
<dbReference type="Proteomes" id="UP000823769">
    <property type="component" value="Unassembled WGS sequence"/>
</dbReference>
<evidence type="ECO:0000313" key="3">
    <source>
        <dbReference type="Proteomes" id="UP000823769"/>
    </source>
</evidence>
<gene>
    <name evidence="2" type="ORF">IAB76_07355</name>
</gene>
<feature type="domain" description="DUF3108" evidence="1">
    <location>
        <begin position="27"/>
        <end position="221"/>
    </location>
</feature>
<evidence type="ECO:0000259" key="1">
    <source>
        <dbReference type="Pfam" id="PF21347"/>
    </source>
</evidence>
<sequence length="228" mass="24840">MLHALYIAAALFAAPQPSVSPYFCDTEGTVLKYERSYAGSGRLKWRHEMTIREVERMGDGSLEIDYQSEFRRPGGGRMYGGPVALSAVVEANGDVLVDVSASLASVFRNLLPDRAVSAEPCLTLLPSGMEPGDVLPDAACTVGAAFADYDVTVSSRSVLRRESINTPAGEFDCIVVSEHKVERGPGRNRETTALTWYARGIGMVRHDTYDKNMKLETSEVLTEIETGL</sequence>
<organism evidence="2 3">
    <name type="scientific">Candidatus Cryptobacteroides avistercoris</name>
    <dbReference type="NCBI Taxonomy" id="2840758"/>
    <lineage>
        <taxon>Bacteria</taxon>
        <taxon>Pseudomonadati</taxon>
        <taxon>Bacteroidota</taxon>
        <taxon>Bacteroidia</taxon>
        <taxon>Bacteroidales</taxon>
        <taxon>Candidatus Cryptobacteroides</taxon>
    </lineage>
</organism>
<dbReference type="EMBL" id="JADILW010000110">
    <property type="protein sequence ID" value="MBO8480900.1"/>
    <property type="molecule type" value="Genomic_DNA"/>
</dbReference>
<dbReference type="AlphaFoldDB" id="A0A9D9IYK6"/>
<reference evidence="2" key="2">
    <citation type="journal article" date="2021" name="PeerJ">
        <title>Extensive microbial diversity within the chicken gut microbiome revealed by metagenomics and culture.</title>
        <authorList>
            <person name="Gilroy R."/>
            <person name="Ravi A."/>
            <person name="Getino M."/>
            <person name="Pursley I."/>
            <person name="Horton D.L."/>
            <person name="Alikhan N.F."/>
            <person name="Baker D."/>
            <person name="Gharbi K."/>
            <person name="Hall N."/>
            <person name="Watson M."/>
            <person name="Adriaenssens E.M."/>
            <person name="Foster-Nyarko E."/>
            <person name="Jarju S."/>
            <person name="Secka A."/>
            <person name="Antonio M."/>
            <person name="Oren A."/>
            <person name="Chaudhuri R.R."/>
            <person name="La Ragione R."/>
            <person name="Hildebrand F."/>
            <person name="Pallen M.J."/>
        </authorList>
    </citation>
    <scope>NUCLEOTIDE SEQUENCE</scope>
    <source>
        <strain evidence="2">B3-1481</strain>
    </source>
</reference>